<accession>A0A9X1ACC1</accession>
<name>A0A9X1ACC1_9HYPH</name>
<dbReference type="AlphaFoldDB" id="A0A9X1ACC1"/>
<dbReference type="Proteomes" id="UP001138921">
    <property type="component" value="Unassembled WGS sequence"/>
</dbReference>
<protein>
    <submittedName>
        <fullName evidence="2">DUF1236 domain-containing protein</fullName>
    </submittedName>
</protein>
<feature type="chain" id="PRO_5040923057" evidence="1">
    <location>
        <begin position="21"/>
        <end position="99"/>
    </location>
</feature>
<reference evidence="2" key="2">
    <citation type="submission" date="2021-03" db="EMBL/GenBank/DDBJ databases">
        <authorList>
            <person name="Artuso I."/>
            <person name="Turrini P."/>
            <person name="Pirolo M."/>
            <person name="Lugli G.A."/>
            <person name="Ventura M."/>
            <person name="Visca P."/>
        </authorList>
    </citation>
    <scope>NUCLEOTIDE SEQUENCE</scope>
    <source>
        <strain evidence="2">LMG 26462</strain>
    </source>
</reference>
<dbReference type="Pfam" id="PF06823">
    <property type="entry name" value="DUF1236"/>
    <property type="match status" value="1"/>
</dbReference>
<dbReference type="RefSeq" id="WP_214391075.1">
    <property type="nucleotide sequence ID" value="NZ_JAFLWW010000004.1"/>
</dbReference>
<comment type="caution">
    <text evidence="2">The sequence shown here is derived from an EMBL/GenBank/DDBJ whole genome shotgun (WGS) entry which is preliminary data.</text>
</comment>
<reference evidence="2" key="1">
    <citation type="journal article" date="2021" name="Microorganisms">
        <title>Phylogenomic Reconstruction and Metabolic Potential of the Genus Aminobacter.</title>
        <authorList>
            <person name="Artuso I."/>
            <person name="Turrini P."/>
            <person name="Pirolo M."/>
            <person name="Lugli G.A."/>
            <person name="Ventura M."/>
            <person name="Visca P."/>
        </authorList>
    </citation>
    <scope>NUCLEOTIDE SEQUENCE</scope>
    <source>
        <strain evidence="2">LMG 26462</strain>
    </source>
</reference>
<evidence type="ECO:0000256" key="1">
    <source>
        <dbReference type="SAM" id="SignalP"/>
    </source>
</evidence>
<organism evidence="2 3">
    <name type="scientific">Aminobacter anthyllidis</name>
    <dbReference type="NCBI Taxonomy" id="1035067"/>
    <lineage>
        <taxon>Bacteria</taxon>
        <taxon>Pseudomonadati</taxon>
        <taxon>Pseudomonadota</taxon>
        <taxon>Alphaproteobacteria</taxon>
        <taxon>Hyphomicrobiales</taxon>
        <taxon>Phyllobacteriaceae</taxon>
        <taxon>Aminobacter</taxon>
    </lineage>
</organism>
<dbReference type="EMBL" id="JAFLWW010000004">
    <property type="protein sequence ID" value="MBT1157137.1"/>
    <property type="molecule type" value="Genomic_DNA"/>
</dbReference>
<keyword evidence="3" id="KW-1185">Reference proteome</keyword>
<evidence type="ECO:0000313" key="2">
    <source>
        <dbReference type="EMBL" id="MBT1157137.1"/>
    </source>
</evidence>
<feature type="signal peptide" evidence="1">
    <location>
        <begin position="1"/>
        <end position="20"/>
    </location>
</feature>
<evidence type="ECO:0000313" key="3">
    <source>
        <dbReference type="Proteomes" id="UP001138921"/>
    </source>
</evidence>
<proteinExistence type="predicted"/>
<keyword evidence="1" id="KW-0732">Signal</keyword>
<dbReference type="InterPro" id="IPR009642">
    <property type="entry name" value="DUF1236"/>
</dbReference>
<sequence>MKIAVIAALALATSFSAAWAQDVIITPERETVIREYIKKKPLASITLPGVELNVGTALPETVEVHSIEGVPDVTYQYVVIDNKTVLVEPGTRKIVKIYN</sequence>
<gene>
    <name evidence="2" type="ORF">J1C56_16195</name>
</gene>